<dbReference type="EMBL" id="WBVO01000001">
    <property type="protein sequence ID" value="KAB2814735.1"/>
    <property type="molecule type" value="Genomic_DNA"/>
</dbReference>
<accession>A0A6N6RMF3</accession>
<dbReference type="Pfam" id="PF14249">
    <property type="entry name" value="Tocopherol_cycl"/>
    <property type="match status" value="1"/>
</dbReference>
<gene>
    <name evidence="1" type="ORF">F8C67_03040</name>
</gene>
<comment type="caution">
    <text evidence="1">The sequence shown here is derived from an EMBL/GenBank/DDBJ whole genome shotgun (WGS) entry which is preliminary data.</text>
</comment>
<dbReference type="PANTHER" id="PTHR35309:SF4">
    <property type="entry name" value="TOCOPHEROL CYCLASE"/>
    <property type="match status" value="1"/>
</dbReference>
<organism evidence="1 2">
    <name type="scientific">Phaeocystidibacter luteus</name>
    <dbReference type="NCBI Taxonomy" id="911197"/>
    <lineage>
        <taxon>Bacteria</taxon>
        <taxon>Pseudomonadati</taxon>
        <taxon>Bacteroidota</taxon>
        <taxon>Flavobacteriia</taxon>
        <taxon>Flavobacteriales</taxon>
        <taxon>Phaeocystidibacteraceae</taxon>
        <taxon>Phaeocystidibacter</taxon>
    </lineage>
</organism>
<dbReference type="InterPro" id="IPR025893">
    <property type="entry name" value="Tocopherol_cyclase"/>
</dbReference>
<dbReference type="GO" id="GO:0009976">
    <property type="term" value="F:tocopherol cyclase activity"/>
    <property type="evidence" value="ECO:0007669"/>
    <property type="project" value="InterPro"/>
</dbReference>
<dbReference type="AlphaFoldDB" id="A0A6N6RMF3"/>
<evidence type="ECO:0000313" key="2">
    <source>
        <dbReference type="Proteomes" id="UP000468650"/>
    </source>
</evidence>
<sequence>MWNKWIYNAGPFQGKNKTKSYFEGWYIRITSREEPWNFAVIPGVSIDSNGNAIAFLQFIEAEGTSHYLPYPIEEFHASSDEFAIEIGPNRFTDTLIHIDLRSRGLDFTADFDLSHSDGFGKNFHTMNAMGWASQVPFLPCYHHILHMRKPAHGQAKWKESDYSFENAHVYIEKDWGNSFPKSWSWLQSSHLSDAQGAFTAATSHLPLGPFKVPAGVAALELDSDRFFWSSAWGHSWKKETSSSGGVLKFSNPNHELILEVTTSQTAPLIAPNKGKMDRIIQESISGSVGMTLREKRGGIIYSGTASHAGIELVA</sequence>
<evidence type="ECO:0008006" key="3">
    <source>
        <dbReference type="Google" id="ProtNLM"/>
    </source>
</evidence>
<evidence type="ECO:0000313" key="1">
    <source>
        <dbReference type="EMBL" id="KAB2814735.1"/>
    </source>
</evidence>
<dbReference type="PANTHER" id="PTHR35309">
    <property type="match status" value="1"/>
</dbReference>
<keyword evidence="2" id="KW-1185">Reference proteome</keyword>
<dbReference type="Proteomes" id="UP000468650">
    <property type="component" value="Unassembled WGS sequence"/>
</dbReference>
<protein>
    <recommendedName>
        <fullName evidence="3">Tocopherol cyclase</fullName>
    </recommendedName>
</protein>
<dbReference type="RefSeq" id="WP_151666313.1">
    <property type="nucleotide sequence ID" value="NZ_WBVO01000001.1"/>
</dbReference>
<dbReference type="OrthoDB" id="9772627at2"/>
<name>A0A6N6RMF3_9FLAO</name>
<proteinExistence type="predicted"/>
<reference evidence="1 2" key="1">
    <citation type="submission" date="2019-09" db="EMBL/GenBank/DDBJ databases">
        <title>Genomes of family Cryomorphaceae.</title>
        <authorList>
            <person name="Bowman J.P."/>
        </authorList>
    </citation>
    <scope>NUCLEOTIDE SEQUENCE [LARGE SCALE GENOMIC DNA]</scope>
    <source>
        <strain evidence="1 2">LMG 25704</strain>
    </source>
</reference>